<dbReference type="PRINTS" id="PR01046">
    <property type="entry name" value="TRNASYNTHPRO"/>
</dbReference>
<keyword evidence="4 10" id="KW-0436">Ligase</keyword>
<dbReference type="RefSeq" id="WP_380062459.1">
    <property type="nucleotide sequence ID" value="NZ_JBHSEI010000010.1"/>
</dbReference>
<evidence type="ECO:0000256" key="5">
    <source>
        <dbReference type="ARBA" id="ARBA00022741"/>
    </source>
</evidence>
<keyword evidence="8 10" id="KW-0030">Aminoacyl-tRNA synthetase</keyword>
<evidence type="ECO:0000256" key="1">
    <source>
        <dbReference type="ARBA" id="ARBA00004496"/>
    </source>
</evidence>
<keyword evidence="3 10" id="KW-0963">Cytoplasm</keyword>
<evidence type="ECO:0000313" key="13">
    <source>
        <dbReference type="Proteomes" id="UP001595952"/>
    </source>
</evidence>
<dbReference type="GO" id="GO:0004827">
    <property type="term" value="F:proline-tRNA ligase activity"/>
    <property type="evidence" value="ECO:0007669"/>
    <property type="project" value="UniProtKB-EC"/>
</dbReference>
<dbReference type="Gene3D" id="3.30.930.10">
    <property type="entry name" value="Bira Bifunctional Protein, Domain 2"/>
    <property type="match status" value="2"/>
</dbReference>
<evidence type="ECO:0000256" key="8">
    <source>
        <dbReference type="ARBA" id="ARBA00023146"/>
    </source>
</evidence>
<proteinExistence type="inferred from homology"/>
<dbReference type="EC" id="6.1.1.15" evidence="10"/>
<dbReference type="NCBIfam" id="NF006625">
    <property type="entry name" value="PRK09194.1"/>
    <property type="match status" value="1"/>
</dbReference>
<dbReference type="InterPro" id="IPR002314">
    <property type="entry name" value="aa-tRNA-synt_IIb"/>
</dbReference>
<gene>
    <name evidence="10" type="primary">proS</name>
    <name evidence="12" type="ORF">ACFO0D_14120</name>
</gene>
<dbReference type="CDD" id="cd00861">
    <property type="entry name" value="ProRS_anticodon_short"/>
    <property type="match status" value="1"/>
</dbReference>
<evidence type="ECO:0000256" key="9">
    <source>
        <dbReference type="ARBA" id="ARBA00047671"/>
    </source>
</evidence>
<dbReference type="Pfam" id="PF03129">
    <property type="entry name" value="HGTP_anticodon"/>
    <property type="match status" value="1"/>
</dbReference>
<sequence length="604" mass="65473">MRMSQGLFPTWREAPQGAETRGTVMLLRAGYVRKLGSGLYTNLPLMQRTLHKLETLIRQELDGLGQEVTFPLLQPESLWQDSGRWAAYTQAEGIMFTVSDRGGRQLALGPTHEEVAVATVRELTRSYRDLPLSLYQIGRKFRDELRPRFGLLRTREFTMKDAYSFHATADDLRAHFEAMGQAYGRVLRRLGVEWRAVEADSGNIGGAESREFMVLSDVGEDEVLWTADGRYAANAERAVSLAAPAAPSPFGERARRHTPGAATVAAACQALGCDSAHMVKTLLYDAVFAQVGGSVQVPVLVSVRGDHSVNPTKLWNAVQARGTDWGGTLVRLDSAQGETWAQGEAQGVGVVPLGYVGPDLPDTVLAQDTVVHPAFLRLCDEAAAAARNFATGANEPDWHLTGVNWSTDLTLPEVADLRQAQAGDPARHDPAQRLNSARGIEIGHVFQLGTRYTAAMNATFTAADGRTLPLQMGCYGIGVTRLAQAVAEQLSDERGLVWPTCIAPYQVLLTVVDLGNPQQVAAATDLYGQLRAAGVEVLLDDRQERAGAKFADAELLGVPYRVTLGRALEAGEVEVHCRRTGQVRRLGLDRVAADLQASLAADLS</sequence>
<comment type="similarity">
    <text evidence="10">Belongs to the class-II aminoacyl-tRNA synthetase family. ProS type 1 subfamily.</text>
</comment>
<dbReference type="PANTHER" id="PTHR42753">
    <property type="entry name" value="MITOCHONDRIAL RIBOSOME PROTEIN L39/PROLYL-TRNA LIGASE FAMILY MEMBER"/>
    <property type="match status" value="1"/>
</dbReference>
<dbReference type="SUPFAM" id="SSF52954">
    <property type="entry name" value="Class II aaRS ABD-related"/>
    <property type="match status" value="1"/>
</dbReference>
<dbReference type="Proteomes" id="UP001595952">
    <property type="component" value="Unassembled WGS sequence"/>
</dbReference>
<comment type="subcellular location">
    <subcellularLocation>
        <location evidence="1 10">Cytoplasm</location>
    </subcellularLocation>
</comment>
<dbReference type="PROSITE" id="PS50862">
    <property type="entry name" value="AA_TRNA_LIGASE_II"/>
    <property type="match status" value="1"/>
</dbReference>
<keyword evidence="13" id="KW-1185">Reference proteome</keyword>
<dbReference type="InterPro" id="IPR007214">
    <property type="entry name" value="YbaK/aa-tRNA-synth-assoc-dom"/>
</dbReference>
<feature type="domain" description="Aminoacyl-transfer RNA synthetases class-II family profile" evidence="11">
    <location>
        <begin position="56"/>
        <end position="499"/>
    </location>
</feature>
<accession>A0ABV9IAV2</accession>
<evidence type="ECO:0000256" key="6">
    <source>
        <dbReference type="ARBA" id="ARBA00022840"/>
    </source>
</evidence>
<evidence type="ECO:0000256" key="3">
    <source>
        <dbReference type="ARBA" id="ARBA00022490"/>
    </source>
</evidence>
<organism evidence="12 13">
    <name type="scientific">Deinococcus hohokamensis</name>
    <dbReference type="NCBI Taxonomy" id="309883"/>
    <lineage>
        <taxon>Bacteria</taxon>
        <taxon>Thermotogati</taxon>
        <taxon>Deinococcota</taxon>
        <taxon>Deinococci</taxon>
        <taxon>Deinococcales</taxon>
        <taxon>Deinococcaceae</taxon>
        <taxon>Deinococcus</taxon>
    </lineage>
</organism>
<reference evidence="13" key="1">
    <citation type="journal article" date="2019" name="Int. J. Syst. Evol. Microbiol.">
        <title>The Global Catalogue of Microorganisms (GCM) 10K type strain sequencing project: providing services to taxonomists for standard genome sequencing and annotation.</title>
        <authorList>
            <consortium name="The Broad Institute Genomics Platform"/>
            <consortium name="The Broad Institute Genome Sequencing Center for Infectious Disease"/>
            <person name="Wu L."/>
            <person name="Ma J."/>
        </authorList>
    </citation>
    <scope>NUCLEOTIDE SEQUENCE [LARGE SCALE GENOMIC DNA]</scope>
    <source>
        <strain evidence="13">CCUG 55995</strain>
    </source>
</reference>
<dbReference type="PANTHER" id="PTHR42753:SF2">
    <property type="entry name" value="PROLINE--TRNA LIGASE"/>
    <property type="match status" value="1"/>
</dbReference>
<comment type="caution">
    <text evidence="12">The sequence shown here is derived from an EMBL/GenBank/DDBJ whole genome shotgun (WGS) entry which is preliminary data.</text>
</comment>
<dbReference type="InterPro" id="IPR002316">
    <property type="entry name" value="Pro-tRNA-ligase_IIa"/>
</dbReference>
<comment type="catalytic activity">
    <reaction evidence="9 10">
        <text>tRNA(Pro) + L-proline + ATP = L-prolyl-tRNA(Pro) + AMP + diphosphate</text>
        <dbReference type="Rhea" id="RHEA:14305"/>
        <dbReference type="Rhea" id="RHEA-COMP:9700"/>
        <dbReference type="Rhea" id="RHEA-COMP:9702"/>
        <dbReference type="ChEBI" id="CHEBI:30616"/>
        <dbReference type="ChEBI" id="CHEBI:33019"/>
        <dbReference type="ChEBI" id="CHEBI:60039"/>
        <dbReference type="ChEBI" id="CHEBI:78442"/>
        <dbReference type="ChEBI" id="CHEBI:78532"/>
        <dbReference type="ChEBI" id="CHEBI:456215"/>
        <dbReference type="EC" id="6.1.1.15"/>
    </reaction>
</comment>
<dbReference type="NCBIfam" id="TIGR00409">
    <property type="entry name" value="proS_fam_II"/>
    <property type="match status" value="1"/>
</dbReference>
<comment type="domain">
    <text evidence="10">Consists of three domains: the N-terminal catalytic domain, the editing domain and the C-terminal anticodon-binding domain.</text>
</comment>
<evidence type="ECO:0000256" key="2">
    <source>
        <dbReference type="ARBA" id="ARBA00011738"/>
    </source>
</evidence>
<dbReference type="SUPFAM" id="SSF55826">
    <property type="entry name" value="YbaK/ProRS associated domain"/>
    <property type="match status" value="1"/>
</dbReference>
<dbReference type="InterPro" id="IPR023717">
    <property type="entry name" value="Pro-tRNA-Synthase_IIa_type1"/>
</dbReference>
<dbReference type="InterPro" id="IPR044140">
    <property type="entry name" value="ProRS_anticodon_short"/>
</dbReference>
<dbReference type="EMBL" id="JBHSEI010000010">
    <property type="protein sequence ID" value="MFC4639472.1"/>
    <property type="molecule type" value="Genomic_DNA"/>
</dbReference>
<dbReference type="Pfam" id="PF00587">
    <property type="entry name" value="tRNA-synt_2b"/>
    <property type="match status" value="1"/>
</dbReference>
<evidence type="ECO:0000256" key="7">
    <source>
        <dbReference type="ARBA" id="ARBA00022917"/>
    </source>
</evidence>
<comment type="subunit">
    <text evidence="2 10">Homodimer.</text>
</comment>
<evidence type="ECO:0000256" key="10">
    <source>
        <dbReference type="HAMAP-Rule" id="MF_01569"/>
    </source>
</evidence>
<dbReference type="Pfam" id="PF04073">
    <property type="entry name" value="tRNA_edit"/>
    <property type="match status" value="1"/>
</dbReference>
<keyword evidence="6 10" id="KW-0067">ATP-binding</keyword>
<keyword evidence="5 10" id="KW-0547">Nucleotide-binding</keyword>
<comment type="function">
    <text evidence="10">Catalyzes the attachment of proline to tRNA(Pro) in a two-step reaction: proline is first activated by ATP to form Pro-AMP and then transferred to the acceptor end of tRNA(Pro). As ProRS can inadvertently accommodate and process non-cognate amino acids such as alanine and cysteine, to avoid such errors it has two additional distinct editing activities against alanine. One activity is designated as 'pretransfer' editing and involves the tRNA(Pro)-independent hydrolysis of activated Ala-AMP. The other activity is designated 'posttransfer' editing and involves deacylation of mischarged Ala-tRNA(Pro). The misacylated Cys-tRNA(Pro) is not edited by ProRS.</text>
</comment>
<name>A0ABV9IAV2_9DEIO</name>
<dbReference type="InterPro" id="IPR004500">
    <property type="entry name" value="Pro-tRNA-synth_IIa_bac-type"/>
</dbReference>
<dbReference type="InterPro" id="IPR045864">
    <property type="entry name" value="aa-tRNA-synth_II/BPL/LPL"/>
</dbReference>
<evidence type="ECO:0000313" key="12">
    <source>
        <dbReference type="EMBL" id="MFC4639472.1"/>
    </source>
</evidence>
<dbReference type="InterPro" id="IPR004154">
    <property type="entry name" value="Anticodon-bd"/>
</dbReference>
<dbReference type="HAMAP" id="MF_01569">
    <property type="entry name" value="Pro_tRNA_synth_type1"/>
    <property type="match status" value="1"/>
</dbReference>
<dbReference type="InterPro" id="IPR006195">
    <property type="entry name" value="aa-tRNA-synth_II"/>
</dbReference>
<dbReference type="Gene3D" id="3.40.50.800">
    <property type="entry name" value="Anticodon-binding domain"/>
    <property type="match status" value="1"/>
</dbReference>
<dbReference type="InterPro" id="IPR036754">
    <property type="entry name" value="YbaK/aa-tRNA-synt-asso_dom_sf"/>
</dbReference>
<evidence type="ECO:0000259" key="11">
    <source>
        <dbReference type="PROSITE" id="PS50862"/>
    </source>
</evidence>
<keyword evidence="7 10" id="KW-0648">Protein biosynthesis</keyword>
<dbReference type="InterPro" id="IPR036621">
    <property type="entry name" value="Anticodon-bd_dom_sf"/>
</dbReference>
<dbReference type="SUPFAM" id="SSF55681">
    <property type="entry name" value="Class II aaRS and biotin synthetases"/>
    <property type="match status" value="1"/>
</dbReference>
<evidence type="ECO:0000256" key="4">
    <source>
        <dbReference type="ARBA" id="ARBA00022598"/>
    </source>
</evidence>
<protein>
    <recommendedName>
        <fullName evidence="10">Proline--tRNA ligase</fullName>
        <ecNumber evidence="10">6.1.1.15</ecNumber>
    </recommendedName>
    <alternativeName>
        <fullName evidence="10">Prolyl-tRNA synthetase</fullName>
        <shortName evidence="10">ProRS</shortName>
    </alternativeName>
</protein>
<dbReference type="InterPro" id="IPR050062">
    <property type="entry name" value="Pro-tRNA_synthetase"/>
</dbReference>